<evidence type="ECO:0000313" key="3">
    <source>
        <dbReference type="Proteomes" id="UP000604046"/>
    </source>
</evidence>
<comment type="caution">
    <text evidence="2">The sequence shown here is derived from an EMBL/GenBank/DDBJ whole genome shotgun (WGS) entry which is preliminary data.</text>
</comment>
<sequence length="202" mass="22641">MASSADGLGIARAGALFLLADLPGGCAESLSENARCMSMAHCSGISCTLDETKCWLYAAPEMEGMQGDWCKDSSTTGILRKNILDVDSEFNSWLKIRPDYRSLTNQLQAHEDVKDFLETMCPWFLDEHLYWDSQIKRRVSPVERCAQTRGYDVKSCSDQQKMKEEMCAAADLWNSQQRSQLVSTALTQVLMTCGRHFCGVNE</sequence>
<proteinExistence type="predicted"/>
<protein>
    <submittedName>
        <fullName evidence="2">Uncharacterized protein</fullName>
    </submittedName>
</protein>
<gene>
    <name evidence="2" type="ORF">SNAT2548_LOCUS26240</name>
</gene>
<organism evidence="2 3">
    <name type="scientific">Symbiodinium natans</name>
    <dbReference type="NCBI Taxonomy" id="878477"/>
    <lineage>
        <taxon>Eukaryota</taxon>
        <taxon>Sar</taxon>
        <taxon>Alveolata</taxon>
        <taxon>Dinophyceae</taxon>
        <taxon>Suessiales</taxon>
        <taxon>Symbiodiniaceae</taxon>
        <taxon>Symbiodinium</taxon>
    </lineage>
</organism>
<accession>A0A812S8K6</accession>
<dbReference type="AlphaFoldDB" id="A0A812S8K6"/>
<dbReference type="Proteomes" id="UP000604046">
    <property type="component" value="Unassembled WGS sequence"/>
</dbReference>
<feature type="signal peptide" evidence="1">
    <location>
        <begin position="1"/>
        <end position="27"/>
    </location>
</feature>
<evidence type="ECO:0000313" key="2">
    <source>
        <dbReference type="EMBL" id="CAE7468693.1"/>
    </source>
</evidence>
<keyword evidence="1" id="KW-0732">Signal</keyword>
<reference evidence="2" key="1">
    <citation type="submission" date="2021-02" db="EMBL/GenBank/DDBJ databases">
        <authorList>
            <person name="Dougan E. K."/>
            <person name="Rhodes N."/>
            <person name="Thang M."/>
            <person name="Chan C."/>
        </authorList>
    </citation>
    <scope>NUCLEOTIDE SEQUENCE</scope>
</reference>
<keyword evidence="3" id="KW-1185">Reference proteome</keyword>
<name>A0A812S8K6_9DINO</name>
<dbReference type="EMBL" id="CAJNDS010002424">
    <property type="protein sequence ID" value="CAE7468693.1"/>
    <property type="molecule type" value="Genomic_DNA"/>
</dbReference>
<evidence type="ECO:0000256" key="1">
    <source>
        <dbReference type="SAM" id="SignalP"/>
    </source>
</evidence>
<feature type="chain" id="PRO_5032339362" evidence="1">
    <location>
        <begin position="28"/>
        <end position="202"/>
    </location>
</feature>